<feature type="region of interest" description="Disordered" evidence="1">
    <location>
        <begin position="65"/>
        <end position="138"/>
    </location>
</feature>
<dbReference type="EMBL" id="GEBQ01010173">
    <property type="protein sequence ID" value="JAT29804.1"/>
    <property type="molecule type" value="Transcribed_RNA"/>
</dbReference>
<accession>A0A1B6M1N0</accession>
<feature type="compositionally biased region" description="Basic and acidic residues" evidence="1">
    <location>
        <begin position="65"/>
        <end position="78"/>
    </location>
</feature>
<feature type="non-terminal residue" evidence="2">
    <location>
        <position position="1"/>
    </location>
</feature>
<feature type="compositionally biased region" description="Polar residues" evidence="1">
    <location>
        <begin position="103"/>
        <end position="138"/>
    </location>
</feature>
<name>A0A1B6M1N0_9HEMI</name>
<evidence type="ECO:0000256" key="1">
    <source>
        <dbReference type="SAM" id="MobiDB-lite"/>
    </source>
</evidence>
<gene>
    <name evidence="2" type="ORF">g.7121</name>
</gene>
<feature type="non-terminal residue" evidence="2">
    <location>
        <position position="138"/>
    </location>
</feature>
<evidence type="ECO:0000313" key="2">
    <source>
        <dbReference type="EMBL" id="JAT29804.1"/>
    </source>
</evidence>
<feature type="region of interest" description="Disordered" evidence="1">
    <location>
        <begin position="1"/>
        <end position="29"/>
    </location>
</feature>
<proteinExistence type="predicted"/>
<sequence>GRLTVTAGTDAAAAATPPPPPPPRLVDKDSRLGSRLLNDCEFKTSQKCDINVSEASKVVKDNKEVRASVKSEDGESRKSVPLRSATNHDRCRTTTLPHEPTLISKSDVTKNQTVTTTQIPQVFSDPYRSSSLDSLPFP</sequence>
<protein>
    <submittedName>
        <fullName evidence="2">Uncharacterized protein</fullName>
    </submittedName>
</protein>
<dbReference type="AlphaFoldDB" id="A0A1B6M1N0"/>
<reference evidence="2" key="1">
    <citation type="submission" date="2015-11" db="EMBL/GenBank/DDBJ databases">
        <title>De novo transcriptome assembly of four potential Pierce s Disease insect vectors from Arizona vineyards.</title>
        <authorList>
            <person name="Tassone E.E."/>
        </authorList>
    </citation>
    <scope>NUCLEOTIDE SEQUENCE</scope>
</reference>
<organism evidence="2">
    <name type="scientific">Graphocephala atropunctata</name>
    <dbReference type="NCBI Taxonomy" id="36148"/>
    <lineage>
        <taxon>Eukaryota</taxon>
        <taxon>Metazoa</taxon>
        <taxon>Ecdysozoa</taxon>
        <taxon>Arthropoda</taxon>
        <taxon>Hexapoda</taxon>
        <taxon>Insecta</taxon>
        <taxon>Pterygota</taxon>
        <taxon>Neoptera</taxon>
        <taxon>Paraneoptera</taxon>
        <taxon>Hemiptera</taxon>
        <taxon>Auchenorrhyncha</taxon>
        <taxon>Membracoidea</taxon>
        <taxon>Cicadellidae</taxon>
        <taxon>Cicadellinae</taxon>
        <taxon>Cicadellini</taxon>
        <taxon>Graphocephala</taxon>
    </lineage>
</organism>